<feature type="domain" description="Resolvase/invertase-type recombinase catalytic" evidence="4">
    <location>
        <begin position="24"/>
        <end position="172"/>
    </location>
</feature>
<dbReference type="SMART" id="SM00857">
    <property type="entry name" value="Resolvase"/>
    <property type="match status" value="1"/>
</dbReference>
<dbReference type="PANTHER" id="PTHR30461:SF2">
    <property type="entry name" value="SERINE RECOMBINASE PINE-RELATED"/>
    <property type="match status" value="1"/>
</dbReference>
<evidence type="ECO:0000256" key="2">
    <source>
        <dbReference type="ARBA" id="ARBA00023172"/>
    </source>
</evidence>
<comment type="caution">
    <text evidence="5">The sequence shown here is derived from an EMBL/GenBank/DDBJ whole genome shotgun (WGS) entry which is preliminary data.</text>
</comment>
<name>R7RQD2_9CLOT</name>
<dbReference type="Pfam" id="PF00239">
    <property type="entry name" value="Resolvase"/>
    <property type="match status" value="1"/>
</dbReference>
<organism evidence="5 6">
    <name type="scientific">Thermobrachium celere DSM 8682</name>
    <dbReference type="NCBI Taxonomy" id="941824"/>
    <lineage>
        <taxon>Bacteria</taxon>
        <taxon>Bacillati</taxon>
        <taxon>Bacillota</taxon>
        <taxon>Clostridia</taxon>
        <taxon>Eubacteriales</taxon>
        <taxon>Clostridiaceae</taxon>
        <taxon>Thermobrachium</taxon>
    </lineage>
</organism>
<keyword evidence="1" id="KW-0238">DNA-binding</keyword>
<feature type="coiled-coil region" evidence="3">
    <location>
        <begin position="383"/>
        <end position="443"/>
    </location>
</feature>
<dbReference type="Proteomes" id="UP000014923">
    <property type="component" value="Unassembled WGS sequence"/>
</dbReference>
<dbReference type="InterPro" id="IPR006119">
    <property type="entry name" value="Resolv_N"/>
</dbReference>
<protein>
    <submittedName>
        <fullName evidence="5">Site-specific recombinase</fullName>
    </submittedName>
</protein>
<dbReference type="Gene3D" id="3.40.50.1390">
    <property type="entry name" value="Resolvase, N-terminal catalytic domain"/>
    <property type="match status" value="1"/>
</dbReference>
<keyword evidence="3" id="KW-0175">Coiled coil</keyword>
<keyword evidence="2" id="KW-0233">DNA recombination</keyword>
<dbReference type="eggNOG" id="COG1961">
    <property type="taxonomic scope" value="Bacteria"/>
</dbReference>
<evidence type="ECO:0000313" key="5">
    <source>
        <dbReference type="EMBL" id="CDF58294.1"/>
    </source>
</evidence>
<dbReference type="PANTHER" id="PTHR30461">
    <property type="entry name" value="DNA-INVERTASE FROM LAMBDOID PROPHAGE"/>
    <property type="match status" value="1"/>
</dbReference>
<dbReference type="EMBL" id="CAVN010000095">
    <property type="protein sequence ID" value="CDF58294.1"/>
    <property type="molecule type" value="Genomic_DNA"/>
</dbReference>
<dbReference type="CDD" id="cd00338">
    <property type="entry name" value="Ser_Recombinase"/>
    <property type="match status" value="1"/>
</dbReference>
<dbReference type="InterPro" id="IPR036162">
    <property type="entry name" value="Resolvase-like_N_sf"/>
</dbReference>
<gene>
    <name evidence="5" type="ORF">TCEL_00340</name>
</gene>
<evidence type="ECO:0000256" key="1">
    <source>
        <dbReference type="ARBA" id="ARBA00023125"/>
    </source>
</evidence>
<evidence type="ECO:0000259" key="4">
    <source>
        <dbReference type="PROSITE" id="PS51736"/>
    </source>
</evidence>
<dbReference type="GO" id="GO:0000150">
    <property type="term" value="F:DNA strand exchange activity"/>
    <property type="evidence" value="ECO:0007669"/>
    <property type="project" value="InterPro"/>
</dbReference>
<dbReference type="AlphaFoldDB" id="R7RQD2"/>
<keyword evidence="6" id="KW-1185">Reference proteome</keyword>
<dbReference type="InterPro" id="IPR050639">
    <property type="entry name" value="SSR_resolvase"/>
</dbReference>
<evidence type="ECO:0000256" key="3">
    <source>
        <dbReference type="SAM" id="Coils"/>
    </source>
</evidence>
<evidence type="ECO:0000313" key="6">
    <source>
        <dbReference type="Proteomes" id="UP000014923"/>
    </source>
</evidence>
<dbReference type="PROSITE" id="PS51736">
    <property type="entry name" value="RECOMBINASES_3"/>
    <property type="match status" value="1"/>
</dbReference>
<dbReference type="GO" id="GO:0003677">
    <property type="term" value="F:DNA binding"/>
    <property type="evidence" value="ECO:0007669"/>
    <property type="project" value="UniProtKB-KW"/>
</dbReference>
<sequence>MKKMSENSTNVAEIIKSSLTPEDYAAIYARKSNVKESLSLDTQIKRAKELAQKNNLIVYDIYKEQASATKHFESNRKEIQRLLQDAKENKFKTVIVFKRDRLARNIDDYYKIRNIFRENKINLLFTDDVEYISDNSMLSSLIESFYMCLSGLEAEIIKSRIEPGKENKRKRAEYFAPKVPFLYEKDDSEKPFKFKPKSQEASKELEELIKLYIDSNDYTSDVEVKFKELLDKYMDSKSKKIYHFNNFIKTPTWAGLQLKNLKYKFEDSIIINKDTNELELNREMYQKCTNVVPLISEELWFEAMKVWLKKSNYNFSHKKEYPFKNILYCGKCKKKIYLFDDTYHCKKNCFKVSVNEIQKILLSKLVEDIFKNDTVSNKLSDKITMLKDNIKKIEYEISNYNKQLNNKIMDMIKKNEPLENDDIKQILSKIKKLNNEKTSLESDLIQFTNCYENINFYKGFKENLEEKILSNYDDINSIIESIIERVVLNEKSNIQIEYK</sequence>
<dbReference type="SUPFAM" id="SSF53041">
    <property type="entry name" value="Resolvase-like"/>
    <property type="match status" value="1"/>
</dbReference>
<reference evidence="5" key="1">
    <citation type="submission" date="2013-03" db="EMBL/GenBank/DDBJ databases">
        <title>Draft genome sequence of the hydrogen-ethanol-producing anaerobic alkalithermophilic Caloramator celere.</title>
        <authorList>
            <person name="Ciranna A."/>
            <person name="Larjo A."/>
            <person name="Kivisto A."/>
            <person name="Santala V."/>
            <person name="Roos C."/>
            <person name="Karp M."/>
        </authorList>
    </citation>
    <scope>NUCLEOTIDE SEQUENCE [LARGE SCALE GENOMIC DNA]</scope>
    <source>
        <strain evidence="5">DSM 8682</strain>
    </source>
</reference>
<dbReference type="HOGENOM" id="CLU_546198_0_0_9"/>
<proteinExistence type="predicted"/>
<accession>R7RQD2</accession>